<evidence type="ECO:0000256" key="4">
    <source>
        <dbReference type="ARBA" id="ARBA00022679"/>
    </source>
</evidence>
<dbReference type="InterPro" id="IPR020578">
    <property type="entry name" value="Aminotrans_V_PyrdxlP_BS"/>
</dbReference>
<evidence type="ECO:0000256" key="2">
    <source>
        <dbReference type="ARBA" id="ARBA00006490"/>
    </source>
</evidence>
<dbReference type="Gene3D" id="3.90.1150.10">
    <property type="entry name" value="Aspartate Aminotransferase, domain 1"/>
    <property type="match status" value="1"/>
</dbReference>
<keyword evidence="4" id="KW-0808">Transferase</keyword>
<keyword evidence="7" id="KW-0408">Iron</keyword>
<feature type="domain" description="Aminotransferase class V" evidence="9">
    <location>
        <begin position="7"/>
        <end position="376"/>
    </location>
</feature>
<evidence type="ECO:0000256" key="5">
    <source>
        <dbReference type="ARBA" id="ARBA00022723"/>
    </source>
</evidence>
<keyword evidence="5" id="KW-0479">Metal-binding</keyword>
<dbReference type="Gene3D" id="3.40.640.10">
    <property type="entry name" value="Type I PLP-dependent aspartate aminotransferase-like (Major domain)"/>
    <property type="match status" value="1"/>
</dbReference>
<gene>
    <name evidence="10" type="ORF">LCGC14_1587100</name>
</gene>
<evidence type="ECO:0000256" key="6">
    <source>
        <dbReference type="ARBA" id="ARBA00022898"/>
    </source>
</evidence>
<dbReference type="PROSITE" id="PS00595">
    <property type="entry name" value="AA_TRANSFER_CLASS_5"/>
    <property type="match status" value="1"/>
</dbReference>
<dbReference type="GO" id="GO:0031071">
    <property type="term" value="F:cysteine desulfurase activity"/>
    <property type="evidence" value="ECO:0007669"/>
    <property type="project" value="UniProtKB-EC"/>
</dbReference>
<dbReference type="PANTHER" id="PTHR11601:SF34">
    <property type="entry name" value="CYSTEINE DESULFURASE"/>
    <property type="match status" value="1"/>
</dbReference>
<evidence type="ECO:0000256" key="8">
    <source>
        <dbReference type="ARBA" id="ARBA00023014"/>
    </source>
</evidence>
<keyword evidence="6" id="KW-0663">Pyridoxal phosphate</keyword>
<name>A0A0F9KVR6_9ZZZZ</name>
<evidence type="ECO:0000256" key="3">
    <source>
        <dbReference type="ARBA" id="ARBA00012239"/>
    </source>
</evidence>
<dbReference type="FunFam" id="3.40.640.10:FF:000084">
    <property type="entry name" value="IscS-like cysteine desulfurase"/>
    <property type="match status" value="1"/>
</dbReference>
<evidence type="ECO:0000313" key="10">
    <source>
        <dbReference type="EMBL" id="KKM26203.1"/>
    </source>
</evidence>
<comment type="similarity">
    <text evidence="2">Belongs to the class-V pyridoxal-phosphate-dependent aminotransferase family. NifS/IscS subfamily.</text>
</comment>
<dbReference type="InterPro" id="IPR015421">
    <property type="entry name" value="PyrdxlP-dep_Trfase_major"/>
</dbReference>
<reference evidence="10" key="1">
    <citation type="journal article" date="2015" name="Nature">
        <title>Complex archaea that bridge the gap between prokaryotes and eukaryotes.</title>
        <authorList>
            <person name="Spang A."/>
            <person name="Saw J.H."/>
            <person name="Jorgensen S.L."/>
            <person name="Zaremba-Niedzwiedzka K."/>
            <person name="Martijn J."/>
            <person name="Lind A.E."/>
            <person name="van Eijk R."/>
            <person name="Schleper C."/>
            <person name="Guy L."/>
            <person name="Ettema T.J."/>
        </authorList>
    </citation>
    <scope>NUCLEOTIDE SEQUENCE</scope>
</reference>
<evidence type="ECO:0000256" key="7">
    <source>
        <dbReference type="ARBA" id="ARBA00023004"/>
    </source>
</evidence>
<organism evidence="10">
    <name type="scientific">marine sediment metagenome</name>
    <dbReference type="NCBI Taxonomy" id="412755"/>
    <lineage>
        <taxon>unclassified sequences</taxon>
        <taxon>metagenomes</taxon>
        <taxon>ecological metagenomes</taxon>
    </lineage>
</organism>
<dbReference type="NCBIfam" id="NF002806">
    <property type="entry name" value="PRK02948.1"/>
    <property type="match status" value="1"/>
</dbReference>
<dbReference type="InterPro" id="IPR016454">
    <property type="entry name" value="Cysteine_dSase"/>
</dbReference>
<dbReference type="SUPFAM" id="SSF53383">
    <property type="entry name" value="PLP-dependent transferases"/>
    <property type="match status" value="1"/>
</dbReference>
<dbReference type="PANTHER" id="PTHR11601">
    <property type="entry name" value="CYSTEINE DESULFURYLASE FAMILY MEMBER"/>
    <property type="match status" value="1"/>
</dbReference>
<comment type="cofactor">
    <cofactor evidence="1">
        <name>pyridoxal 5'-phosphate</name>
        <dbReference type="ChEBI" id="CHEBI:597326"/>
    </cofactor>
</comment>
<proteinExistence type="inferred from homology"/>
<dbReference type="InterPro" id="IPR000192">
    <property type="entry name" value="Aminotrans_V_dom"/>
</dbReference>
<comment type="caution">
    <text evidence="10">The sequence shown here is derived from an EMBL/GenBank/DDBJ whole genome shotgun (WGS) entry which is preliminary data.</text>
</comment>
<dbReference type="GO" id="GO:0046872">
    <property type="term" value="F:metal ion binding"/>
    <property type="evidence" value="ECO:0007669"/>
    <property type="project" value="UniProtKB-KW"/>
</dbReference>
<protein>
    <recommendedName>
        <fullName evidence="3">cysteine desulfurase</fullName>
        <ecNumber evidence="3">2.8.1.7</ecNumber>
    </recommendedName>
</protein>
<evidence type="ECO:0000259" key="9">
    <source>
        <dbReference type="Pfam" id="PF00266"/>
    </source>
</evidence>
<keyword evidence="8" id="KW-0411">Iron-sulfur</keyword>
<dbReference type="InterPro" id="IPR015422">
    <property type="entry name" value="PyrdxlP-dep_Trfase_small"/>
</dbReference>
<accession>A0A0F9KVR6</accession>
<dbReference type="GO" id="GO:0051536">
    <property type="term" value="F:iron-sulfur cluster binding"/>
    <property type="evidence" value="ECO:0007669"/>
    <property type="project" value="UniProtKB-KW"/>
</dbReference>
<dbReference type="EMBL" id="LAZR01012558">
    <property type="protein sequence ID" value="KKM26203.1"/>
    <property type="molecule type" value="Genomic_DNA"/>
</dbReference>
<dbReference type="AlphaFoldDB" id="A0A0F9KVR6"/>
<dbReference type="EC" id="2.8.1.7" evidence="3"/>
<dbReference type="InterPro" id="IPR015424">
    <property type="entry name" value="PyrdxlP-dep_Trfase"/>
</dbReference>
<evidence type="ECO:0000256" key="1">
    <source>
        <dbReference type="ARBA" id="ARBA00001933"/>
    </source>
</evidence>
<dbReference type="PIRSF" id="PIRSF005572">
    <property type="entry name" value="NifS"/>
    <property type="match status" value="1"/>
</dbReference>
<sequence>MNDSRYVYLDNAATTPMDPRVIEEITMHFNKTYGNSMSLHSAGQKAAQKLIKSREIIAELINAERDDIFFTGSGTEADNIAILGVANKNKNRGNHIITSAIEHHAVGNPIKQLEKKGIEFTVLPVDKYGFIDLNELESAITEKTILISIMFANNEIGTIQPMKEIGTIAKKHNILFHTDAVQAFGKVPIDVNLLNIDLLSASAHKLYGPKGVGMLYIRNKGVKEGWGKFIEPITYGGGHERDMRPSTVNVPGIAGFAKAVEIAKKELHDEAERQIQLRDKIIKWVLENISDSFLHGHPTKRLPNNVNINFKYIEGESIVLDLDMEGIATSTGSACSSRSLDPSHVLLAIGLKPEDAHGSLRVSLGRFTTDEDVDYLLKKLPQVIERLRKLSPLNKDVEYMFEGESQDHHH</sequence>
<dbReference type="Pfam" id="PF00266">
    <property type="entry name" value="Aminotran_5"/>
    <property type="match status" value="1"/>
</dbReference>